<evidence type="ECO:0000313" key="1">
    <source>
        <dbReference type="EMBL" id="OGZ24203.1"/>
    </source>
</evidence>
<evidence type="ECO:0000313" key="2">
    <source>
        <dbReference type="Proteomes" id="UP000178647"/>
    </source>
</evidence>
<protein>
    <submittedName>
        <fullName evidence="1">Uncharacterized protein</fullName>
    </submittedName>
</protein>
<dbReference type="AlphaFoldDB" id="A0A1G2EEI2"/>
<dbReference type="EMBL" id="MHMH01000016">
    <property type="protein sequence ID" value="OGZ24203.1"/>
    <property type="molecule type" value="Genomic_DNA"/>
</dbReference>
<name>A0A1G2EEI2_9BACT</name>
<organism evidence="1 2">
    <name type="scientific">Candidatus Nealsonbacteria bacterium RIFCSPLOWO2_01_FULL_43_32</name>
    <dbReference type="NCBI Taxonomy" id="1801672"/>
    <lineage>
        <taxon>Bacteria</taxon>
        <taxon>Candidatus Nealsoniibacteriota</taxon>
    </lineage>
</organism>
<sequence>MIKEVKNPLDLIEDVVRTAKSLEEVGQRVEDELNKGGYCIVSQSVIEQKIASCWQGKERARARALARLKERYKGAS</sequence>
<comment type="caution">
    <text evidence="1">The sequence shown here is derived from an EMBL/GenBank/DDBJ whole genome shotgun (WGS) entry which is preliminary data.</text>
</comment>
<gene>
    <name evidence="1" type="ORF">A2896_00460</name>
</gene>
<dbReference type="STRING" id="1801672.A2896_00460"/>
<accession>A0A1G2EEI2</accession>
<proteinExistence type="predicted"/>
<reference evidence="1 2" key="1">
    <citation type="journal article" date="2016" name="Nat. Commun.">
        <title>Thousands of microbial genomes shed light on interconnected biogeochemical processes in an aquifer system.</title>
        <authorList>
            <person name="Anantharaman K."/>
            <person name="Brown C.T."/>
            <person name="Hug L.A."/>
            <person name="Sharon I."/>
            <person name="Castelle C.J."/>
            <person name="Probst A.J."/>
            <person name="Thomas B.C."/>
            <person name="Singh A."/>
            <person name="Wilkins M.J."/>
            <person name="Karaoz U."/>
            <person name="Brodie E.L."/>
            <person name="Williams K.H."/>
            <person name="Hubbard S.S."/>
            <person name="Banfield J.F."/>
        </authorList>
    </citation>
    <scope>NUCLEOTIDE SEQUENCE [LARGE SCALE GENOMIC DNA]</scope>
</reference>
<dbReference type="Proteomes" id="UP000178647">
    <property type="component" value="Unassembled WGS sequence"/>
</dbReference>